<dbReference type="Gene3D" id="1.10.260.40">
    <property type="entry name" value="lambda repressor-like DNA-binding domains"/>
    <property type="match status" value="1"/>
</dbReference>
<dbReference type="RefSeq" id="WP_122015598.1">
    <property type="nucleotide sequence ID" value="NZ_CP033169.1"/>
</dbReference>
<proteinExistence type="predicted"/>
<reference evidence="2 3" key="1">
    <citation type="submission" date="2018-10" db="EMBL/GenBank/DDBJ databases">
        <authorList>
            <person name="Zhang X."/>
        </authorList>
    </citation>
    <scope>NUCLEOTIDE SEQUENCE [LARGE SCALE GENOMIC DNA]</scope>
    <source>
        <strain evidence="2 3">SK-G1</strain>
    </source>
</reference>
<dbReference type="GO" id="GO:0003677">
    <property type="term" value="F:DNA binding"/>
    <property type="evidence" value="ECO:0007669"/>
    <property type="project" value="InterPro"/>
</dbReference>
<dbReference type="InterPro" id="IPR010982">
    <property type="entry name" value="Lambda_DNA-bd_dom_sf"/>
</dbReference>
<evidence type="ECO:0000313" key="2">
    <source>
        <dbReference type="EMBL" id="AYO31965.1"/>
    </source>
</evidence>
<accession>A0A3G2R990</accession>
<keyword evidence="3" id="KW-1185">Reference proteome</keyword>
<dbReference type="Proteomes" id="UP000280960">
    <property type="component" value="Chromosome"/>
</dbReference>
<dbReference type="EMBL" id="CP033169">
    <property type="protein sequence ID" value="AYO31965.1"/>
    <property type="molecule type" value="Genomic_DNA"/>
</dbReference>
<feature type="domain" description="HTH cro/C1-type" evidence="1">
    <location>
        <begin position="39"/>
        <end position="93"/>
    </location>
</feature>
<dbReference type="AlphaFoldDB" id="A0A3G2R990"/>
<name>A0A3G2R990_9FIRM</name>
<dbReference type="SMART" id="SM00530">
    <property type="entry name" value="HTH_XRE"/>
    <property type="match status" value="1"/>
</dbReference>
<protein>
    <submittedName>
        <fullName evidence="2">Helix-turn-helix domain-containing protein</fullName>
    </submittedName>
</protein>
<dbReference type="Pfam" id="PF01381">
    <property type="entry name" value="HTH_3"/>
    <property type="match status" value="1"/>
</dbReference>
<dbReference type="SUPFAM" id="SSF47413">
    <property type="entry name" value="lambda repressor-like DNA-binding domains"/>
    <property type="match status" value="1"/>
</dbReference>
<dbReference type="CDD" id="cd00093">
    <property type="entry name" value="HTH_XRE"/>
    <property type="match status" value="1"/>
</dbReference>
<organism evidence="2 3">
    <name type="scientific">Biomaibacter acetigenes</name>
    <dbReference type="NCBI Taxonomy" id="2316383"/>
    <lineage>
        <taxon>Bacteria</taxon>
        <taxon>Bacillati</taxon>
        <taxon>Bacillota</taxon>
        <taxon>Clostridia</taxon>
        <taxon>Thermosediminibacterales</taxon>
        <taxon>Tepidanaerobacteraceae</taxon>
        <taxon>Biomaibacter</taxon>
    </lineage>
</organism>
<dbReference type="KEGG" id="bacg:D2962_16405"/>
<evidence type="ECO:0000259" key="1">
    <source>
        <dbReference type="PROSITE" id="PS50943"/>
    </source>
</evidence>
<sequence length="95" mass="11122">MPFKKINVNKEINKRIANDEELKADYIKSQLEYEVIKNLVSYRKRMNISQQQLAKRSGLTQQMISRIETVGHSPALRNFLKYVDSLGLELKIVKK</sequence>
<dbReference type="InterPro" id="IPR001387">
    <property type="entry name" value="Cro/C1-type_HTH"/>
</dbReference>
<gene>
    <name evidence="2" type="ORF">D2962_16405</name>
</gene>
<dbReference type="PROSITE" id="PS50943">
    <property type="entry name" value="HTH_CROC1"/>
    <property type="match status" value="1"/>
</dbReference>
<evidence type="ECO:0000313" key="3">
    <source>
        <dbReference type="Proteomes" id="UP000280960"/>
    </source>
</evidence>